<evidence type="ECO:0000313" key="1">
    <source>
        <dbReference type="EMBL" id="ESA14069.1"/>
    </source>
</evidence>
<reference evidence="1" key="1">
    <citation type="submission" date="2013-07" db="EMBL/GenBank/DDBJ databases">
        <title>The genome of an arbuscular mycorrhizal fungus provides insights into the evolution of the oldest plant symbiosis.</title>
        <authorList>
            <consortium name="DOE Joint Genome Institute"/>
            <person name="Tisserant E."/>
            <person name="Malbreil M."/>
            <person name="Kuo A."/>
            <person name="Kohler A."/>
            <person name="Symeonidi A."/>
            <person name="Balestrini R."/>
            <person name="Charron P."/>
            <person name="Duensing N."/>
            <person name="Frei-dit-Frey N."/>
            <person name="Gianinazzi-Pearson V."/>
            <person name="Gilbert B."/>
            <person name="Handa Y."/>
            <person name="Hijri M."/>
            <person name="Kaul R."/>
            <person name="Kawaguchi M."/>
            <person name="Krajinski F."/>
            <person name="Lammers P."/>
            <person name="Lapierre D."/>
            <person name="Masclaux F.G."/>
            <person name="Murat C."/>
            <person name="Morin E."/>
            <person name="Ndikumana S."/>
            <person name="Pagni M."/>
            <person name="Petitpierre D."/>
            <person name="Requena N."/>
            <person name="Rosikiewicz P."/>
            <person name="Riley R."/>
            <person name="Saito K."/>
            <person name="San Clemente H."/>
            <person name="Shapiro H."/>
            <person name="van Tuinen D."/>
            <person name="Becard G."/>
            <person name="Bonfante P."/>
            <person name="Paszkowski U."/>
            <person name="Shachar-Hill Y."/>
            <person name="Young J.P."/>
            <person name="Sanders I.R."/>
            <person name="Henrissat B."/>
            <person name="Rensing S.A."/>
            <person name="Grigoriev I.V."/>
            <person name="Corradi N."/>
            <person name="Roux C."/>
            <person name="Martin F."/>
        </authorList>
    </citation>
    <scope>NUCLEOTIDE SEQUENCE</scope>
    <source>
        <strain evidence="1">DAOM 197198</strain>
    </source>
</reference>
<name>U9U107_RHIID</name>
<dbReference type="EMBL" id="KI283270">
    <property type="protein sequence ID" value="ESA14069.1"/>
    <property type="molecule type" value="Genomic_DNA"/>
</dbReference>
<dbReference type="AlphaFoldDB" id="U9U107"/>
<organism evidence="1">
    <name type="scientific">Rhizophagus irregularis (strain DAOM 181602 / DAOM 197198 / MUCL 43194)</name>
    <name type="common">Arbuscular mycorrhizal fungus</name>
    <name type="synonym">Glomus intraradices</name>
    <dbReference type="NCBI Taxonomy" id="747089"/>
    <lineage>
        <taxon>Eukaryota</taxon>
        <taxon>Fungi</taxon>
        <taxon>Fungi incertae sedis</taxon>
        <taxon>Mucoromycota</taxon>
        <taxon>Glomeromycotina</taxon>
        <taxon>Glomeromycetes</taxon>
        <taxon>Glomerales</taxon>
        <taxon>Glomeraceae</taxon>
        <taxon>Rhizophagus</taxon>
    </lineage>
</organism>
<dbReference type="HOGENOM" id="CLU_2850818_0_0_1"/>
<proteinExistence type="predicted"/>
<sequence>MAVDHTTWIVWYHFFPKAFFMKYGDEVLSVDKIKQWLELCWRKIIEEHNKKVEYQYPEGPIKGLI</sequence>
<protein>
    <submittedName>
        <fullName evidence="1">Uncharacterized protein</fullName>
    </submittedName>
</protein>
<gene>
    <name evidence="1" type="ORF">GLOINDRAFT_25342</name>
</gene>
<accession>U9U107</accession>